<comment type="caution">
    <text evidence="1">The sequence shown here is derived from an EMBL/GenBank/DDBJ whole genome shotgun (WGS) entry which is preliminary data.</text>
</comment>
<sequence length="184" mass="20398">MHSSAEQTISFNPAMREALRQNRKTVTRRRFSSVLPLNDTPDDYCFLRMEQGHAVFASGPLSASPELRIDCPFGSPGTRLLVAEEPNIILEVTHIRAERTQAITEAEAQAEGITVCESSGAEGSASTRGYCAEPHDPHCSPQRSAIAAFRILLTSIYPTAWARNEWVWVVQFRRCQLGGAIRPE</sequence>
<accession>A0ABS8AB27</accession>
<proteinExistence type="predicted"/>
<keyword evidence="2" id="KW-1185">Reference proteome</keyword>
<name>A0ABS8AB27_9BACT</name>
<evidence type="ECO:0000313" key="2">
    <source>
        <dbReference type="Proteomes" id="UP001165297"/>
    </source>
</evidence>
<gene>
    <name evidence="1" type="ORF">LGH70_05100</name>
</gene>
<evidence type="ECO:0000313" key="1">
    <source>
        <dbReference type="EMBL" id="MCB2376947.1"/>
    </source>
</evidence>
<dbReference type="EMBL" id="JAJADQ010000002">
    <property type="protein sequence ID" value="MCB2376947.1"/>
    <property type="molecule type" value="Genomic_DNA"/>
</dbReference>
<dbReference type="Proteomes" id="UP001165297">
    <property type="component" value="Unassembled WGS sequence"/>
</dbReference>
<protein>
    <recommendedName>
        <fullName evidence="3">ASCH domain-containing protein</fullName>
    </recommendedName>
</protein>
<reference evidence="1" key="1">
    <citation type="submission" date="2021-10" db="EMBL/GenBank/DDBJ databases">
        <authorList>
            <person name="Dean J.D."/>
            <person name="Kim M.K."/>
            <person name="Newey C.N."/>
            <person name="Stoker T.S."/>
            <person name="Thompson D.W."/>
            <person name="Grose J.H."/>
        </authorList>
    </citation>
    <scope>NUCLEOTIDE SEQUENCE</scope>
    <source>
        <strain evidence="1">BT635</strain>
    </source>
</reference>
<evidence type="ECO:0008006" key="3">
    <source>
        <dbReference type="Google" id="ProtNLM"/>
    </source>
</evidence>
<dbReference type="RefSeq" id="WP_226183324.1">
    <property type="nucleotide sequence ID" value="NZ_JAJADQ010000002.1"/>
</dbReference>
<organism evidence="1 2">
    <name type="scientific">Hymenobacter nitidus</name>
    <dbReference type="NCBI Taxonomy" id="2880929"/>
    <lineage>
        <taxon>Bacteria</taxon>
        <taxon>Pseudomonadati</taxon>
        <taxon>Bacteroidota</taxon>
        <taxon>Cytophagia</taxon>
        <taxon>Cytophagales</taxon>
        <taxon>Hymenobacteraceae</taxon>
        <taxon>Hymenobacter</taxon>
    </lineage>
</organism>